<protein>
    <recommendedName>
        <fullName evidence="3">Zn(2)-C6 fungal-type domain-containing protein</fullName>
    </recommendedName>
</protein>
<name>A0A1Q8S986_9PEZI</name>
<dbReference type="GO" id="GO:0000981">
    <property type="term" value="F:DNA-binding transcription factor activity, RNA polymerase II-specific"/>
    <property type="evidence" value="ECO:0007669"/>
    <property type="project" value="InterPro"/>
</dbReference>
<feature type="domain" description="Zn(2)-C6 fungal-type" evidence="3">
    <location>
        <begin position="19"/>
        <end position="48"/>
    </location>
</feature>
<evidence type="ECO:0000313" key="4">
    <source>
        <dbReference type="EMBL" id="OLN97982.1"/>
    </source>
</evidence>
<evidence type="ECO:0000256" key="1">
    <source>
        <dbReference type="ARBA" id="ARBA00023242"/>
    </source>
</evidence>
<gene>
    <name evidence="4" type="ORF">CCHL11_02509</name>
</gene>
<accession>A0A1Q8S986</accession>
<dbReference type="Proteomes" id="UP000186583">
    <property type="component" value="Unassembled WGS sequence"/>
</dbReference>
<sequence length="711" mass="79222">MDSHPARPKKTDIVRKRTGCQNCKDKRRKCDETRPECLACVRRGIRCSGYNRQVTFRDVTSQAAESSKRFEEARWAELRLEDERRKRRRTEPPSDDSSPPNHPSDDPTETPAHTETLARNPPAPAPLPPWHALSNDGWLASPFTLPWALLDTSGAGVPFQGIRPDSTAAATEAGSPAPTISLAIPSSAQLTESGNPGSQEIASLVMQPHSPALSTTPWDEFLVNEGSPDSSSSGSSILGEPDSDCRISLSLEEALIQHFDKNVAPSIPVNIAFPDLFRQSNFFRAAVLALAASSLQFARPLSLDRNSLCRVYSDKSIWTFYDTAVKGLQAQLQNAKRHNSEELAGAALLLAYHELDVGTALGILNHASGLDAIASKLDFAASSLPELFKAWRMLRYDVRFMRTPTRPSRYVADGYDVPCFLDPQLAIRDILSRVHGLHSRYAMEASFWHEISPGGPSASEKAAAWLCSVLGRVCDHRNFQRRDFYKDTLTPQAILEQCEIMSRRLDTWHKGLCEHDLPIASLGTEQDMISGQSFETVITYRFSDDRKALDYVMYLVSRMTCNYLRSVFDPSASASATEAWAKVVLGIVCGMDMQRRIQFTVLRIDLLLTIAATLCESTNFATTVLDYLIPKVTASGIAGVDGLSWLWLKSAMELLLKEKRKGRAVRFFMDSMEEDSQPWQWISKHQIAVFGDYNGKGYFRDSYSVDYMPSD</sequence>
<comment type="caution">
    <text evidence="4">The sequence shown here is derived from an EMBL/GenBank/DDBJ whole genome shotgun (WGS) entry which is preliminary data.</text>
</comment>
<dbReference type="GO" id="GO:0008270">
    <property type="term" value="F:zinc ion binding"/>
    <property type="evidence" value="ECO:0007669"/>
    <property type="project" value="InterPro"/>
</dbReference>
<evidence type="ECO:0000313" key="5">
    <source>
        <dbReference type="Proteomes" id="UP000186583"/>
    </source>
</evidence>
<feature type="region of interest" description="Disordered" evidence="2">
    <location>
        <begin position="77"/>
        <end position="129"/>
    </location>
</feature>
<dbReference type="GO" id="GO:0045944">
    <property type="term" value="P:positive regulation of transcription by RNA polymerase II"/>
    <property type="evidence" value="ECO:0007669"/>
    <property type="project" value="TreeGrafter"/>
</dbReference>
<dbReference type="SMART" id="SM00066">
    <property type="entry name" value="GAL4"/>
    <property type="match status" value="1"/>
</dbReference>
<feature type="region of interest" description="Disordered" evidence="2">
    <location>
        <begin position="219"/>
        <end position="239"/>
    </location>
</feature>
<dbReference type="PANTHER" id="PTHR37534:SF23">
    <property type="entry name" value="ZN(II)2CYS6 TRANSCRIPTION FACTOR (EUROFUNG)"/>
    <property type="match status" value="1"/>
</dbReference>
<keyword evidence="1" id="KW-0539">Nucleus</keyword>
<feature type="compositionally biased region" description="Low complexity" evidence="2">
    <location>
        <begin position="225"/>
        <end position="239"/>
    </location>
</feature>
<evidence type="ECO:0000256" key="2">
    <source>
        <dbReference type="SAM" id="MobiDB-lite"/>
    </source>
</evidence>
<feature type="region of interest" description="Disordered" evidence="2">
    <location>
        <begin position="161"/>
        <end position="180"/>
    </location>
</feature>
<dbReference type="GO" id="GO:0005634">
    <property type="term" value="C:nucleus"/>
    <property type="evidence" value="ECO:0007669"/>
    <property type="project" value="TreeGrafter"/>
</dbReference>
<organism evidence="4 5">
    <name type="scientific">Colletotrichum chlorophyti</name>
    <dbReference type="NCBI Taxonomy" id="708187"/>
    <lineage>
        <taxon>Eukaryota</taxon>
        <taxon>Fungi</taxon>
        <taxon>Dikarya</taxon>
        <taxon>Ascomycota</taxon>
        <taxon>Pezizomycotina</taxon>
        <taxon>Sordariomycetes</taxon>
        <taxon>Hypocreomycetidae</taxon>
        <taxon>Glomerellales</taxon>
        <taxon>Glomerellaceae</taxon>
        <taxon>Colletotrichum</taxon>
    </lineage>
</organism>
<dbReference type="Gene3D" id="4.10.240.10">
    <property type="entry name" value="Zn(2)-C6 fungal-type DNA-binding domain"/>
    <property type="match status" value="1"/>
</dbReference>
<dbReference type="AlphaFoldDB" id="A0A1Q8S986"/>
<dbReference type="OrthoDB" id="39175at2759"/>
<dbReference type="InterPro" id="IPR036864">
    <property type="entry name" value="Zn2-C6_fun-type_DNA-bd_sf"/>
</dbReference>
<dbReference type="InterPro" id="IPR001138">
    <property type="entry name" value="Zn2Cys6_DnaBD"/>
</dbReference>
<dbReference type="Pfam" id="PF00172">
    <property type="entry name" value="Zn_clus"/>
    <property type="match status" value="1"/>
</dbReference>
<dbReference type="STRING" id="708187.A0A1Q8S986"/>
<reference evidence="4 5" key="1">
    <citation type="submission" date="2016-11" db="EMBL/GenBank/DDBJ databases">
        <title>Draft Genome Assembly of Colletotrichum chlorophyti a pathogen of herbaceous plants.</title>
        <authorList>
            <person name="Gan P."/>
            <person name="Narusaka M."/>
            <person name="Tsushima A."/>
            <person name="Narusaka Y."/>
            <person name="Takano Y."/>
            <person name="Shirasu K."/>
        </authorList>
    </citation>
    <scope>NUCLEOTIDE SEQUENCE [LARGE SCALE GENOMIC DNA]</scope>
    <source>
        <strain evidence="4 5">NTL11</strain>
    </source>
</reference>
<keyword evidence="5" id="KW-1185">Reference proteome</keyword>
<dbReference type="SUPFAM" id="SSF57701">
    <property type="entry name" value="Zn2/Cys6 DNA-binding domain"/>
    <property type="match status" value="1"/>
</dbReference>
<evidence type="ECO:0000259" key="3">
    <source>
        <dbReference type="PROSITE" id="PS50048"/>
    </source>
</evidence>
<dbReference type="CDD" id="cd00067">
    <property type="entry name" value="GAL4"/>
    <property type="match status" value="1"/>
</dbReference>
<dbReference type="GO" id="GO:0000976">
    <property type="term" value="F:transcription cis-regulatory region binding"/>
    <property type="evidence" value="ECO:0007669"/>
    <property type="project" value="TreeGrafter"/>
</dbReference>
<dbReference type="PROSITE" id="PS50048">
    <property type="entry name" value="ZN2_CY6_FUNGAL_2"/>
    <property type="match status" value="1"/>
</dbReference>
<dbReference type="PROSITE" id="PS00463">
    <property type="entry name" value="ZN2_CY6_FUNGAL_1"/>
    <property type="match status" value="1"/>
</dbReference>
<proteinExistence type="predicted"/>
<dbReference type="EMBL" id="MPGH01000002">
    <property type="protein sequence ID" value="OLN97982.1"/>
    <property type="molecule type" value="Genomic_DNA"/>
</dbReference>
<dbReference type="PANTHER" id="PTHR37534">
    <property type="entry name" value="TRANSCRIPTIONAL ACTIVATOR PROTEIN UGA3"/>
    <property type="match status" value="1"/>
</dbReference>